<evidence type="ECO:0000259" key="1">
    <source>
        <dbReference type="Pfam" id="PF07687"/>
    </source>
</evidence>
<organism evidence="2 3">
    <name type="scientific">Fodinisporobacter ferrooxydans</name>
    <dbReference type="NCBI Taxonomy" id="2901836"/>
    <lineage>
        <taxon>Bacteria</taxon>
        <taxon>Bacillati</taxon>
        <taxon>Bacillota</taxon>
        <taxon>Bacilli</taxon>
        <taxon>Bacillales</taxon>
        <taxon>Alicyclobacillaceae</taxon>
        <taxon>Fodinisporobacter</taxon>
    </lineage>
</organism>
<dbReference type="InterPro" id="IPR002933">
    <property type="entry name" value="Peptidase_M20"/>
</dbReference>
<dbReference type="InterPro" id="IPR011650">
    <property type="entry name" value="Peptidase_M20_dimer"/>
</dbReference>
<dbReference type="PIRSF" id="PIRSF005962">
    <property type="entry name" value="Pept_M20D_amidohydro"/>
    <property type="match status" value="1"/>
</dbReference>
<dbReference type="InterPro" id="IPR052030">
    <property type="entry name" value="Peptidase_M20/M20A_hydrolases"/>
</dbReference>
<accession>A0ABY4CIB5</accession>
<feature type="domain" description="Peptidase M20 dimerisation" evidence="1">
    <location>
        <begin position="220"/>
        <end position="308"/>
    </location>
</feature>
<protein>
    <submittedName>
        <fullName evidence="2">Amidohydrolase</fullName>
    </submittedName>
</protein>
<dbReference type="Pfam" id="PF07687">
    <property type="entry name" value="M20_dimer"/>
    <property type="match status" value="1"/>
</dbReference>
<dbReference type="PANTHER" id="PTHR30575:SF3">
    <property type="entry name" value="PEPTIDASE M20 DIMERISATION DOMAIN-CONTAINING PROTEIN"/>
    <property type="match status" value="1"/>
</dbReference>
<dbReference type="SUPFAM" id="SSF55031">
    <property type="entry name" value="Bacterial exopeptidase dimerisation domain"/>
    <property type="match status" value="1"/>
</dbReference>
<dbReference type="PANTHER" id="PTHR30575">
    <property type="entry name" value="PEPTIDASE M20"/>
    <property type="match status" value="1"/>
</dbReference>
<dbReference type="SUPFAM" id="SSF53187">
    <property type="entry name" value="Zn-dependent exopeptidases"/>
    <property type="match status" value="1"/>
</dbReference>
<dbReference type="InterPro" id="IPR036264">
    <property type="entry name" value="Bact_exopeptidase_dim_dom"/>
</dbReference>
<dbReference type="EMBL" id="CP089291">
    <property type="protein sequence ID" value="UOF88986.1"/>
    <property type="molecule type" value="Genomic_DNA"/>
</dbReference>
<dbReference type="Gene3D" id="3.40.630.10">
    <property type="entry name" value="Zn peptidases"/>
    <property type="match status" value="2"/>
</dbReference>
<dbReference type="Pfam" id="PF01546">
    <property type="entry name" value="Peptidase_M20"/>
    <property type="match status" value="1"/>
</dbReference>
<dbReference type="RefSeq" id="WP_347435668.1">
    <property type="nucleotide sequence ID" value="NZ_CP089291.1"/>
</dbReference>
<dbReference type="Proteomes" id="UP000830167">
    <property type="component" value="Chromosome"/>
</dbReference>
<reference evidence="2" key="1">
    <citation type="submission" date="2021-12" db="EMBL/GenBank/DDBJ databases">
        <title>Alicyclobacillaceae gen. nov., sp. nov., isolated from chalcocite enrichment system.</title>
        <authorList>
            <person name="Jiang Z."/>
        </authorList>
    </citation>
    <scope>NUCLEOTIDE SEQUENCE</scope>
    <source>
        <strain evidence="2">MYW30-H2</strain>
    </source>
</reference>
<dbReference type="InterPro" id="IPR017439">
    <property type="entry name" value="Amidohydrolase"/>
</dbReference>
<sequence length="421" mass="45977">MDAIALRREFHKYPEVGFTEFRTASKVVEILKSLGYEVIYGAAALDPQSRRGVPSEEELEAAYNRALAGGANPKIIEKMKGGNTAVIGILKGKRTGPTVAFRFDMDALPIQESTDLDHFPQSSEFRSKYEGNMHACAHDAHTAIGLSLAEKMSDQNFSGTLKLIFQPAEEGGRGAYSIVKKGMADDIDQLFCLHLGLDVPLGEIYGGSKDLLATTKLLAHFHGVPSHSGISPEKGRNALLGAATALLNIHSLPRFSSCPTRVNVGVLEGGTAPNIIPQYAKMIIETRASLAEINNELEKRVRDIIEHSAAMHGLRYEIEVIGEATTLVCDENMIATVLEQAKNTRGFDSFKEYYNFGGSEDASFLIRRVQECGGQGTYMVIGTPIAAPHHHQKFDIGEDAIPMSVELLERIAKRTLHVREG</sequence>
<keyword evidence="3" id="KW-1185">Reference proteome</keyword>
<name>A0ABY4CIB5_9BACL</name>
<evidence type="ECO:0000313" key="2">
    <source>
        <dbReference type="EMBL" id="UOF88986.1"/>
    </source>
</evidence>
<gene>
    <name evidence="2" type="ORF">LSG31_13740</name>
</gene>
<proteinExistence type="predicted"/>
<dbReference type="NCBIfam" id="TIGR01891">
    <property type="entry name" value="amidohydrolases"/>
    <property type="match status" value="1"/>
</dbReference>
<evidence type="ECO:0000313" key="3">
    <source>
        <dbReference type="Proteomes" id="UP000830167"/>
    </source>
</evidence>